<dbReference type="PROSITE" id="PS50003">
    <property type="entry name" value="PH_DOMAIN"/>
    <property type="match status" value="1"/>
</dbReference>
<evidence type="ECO:0000313" key="4">
    <source>
        <dbReference type="Proteomes" id="UP001378960"/>
    </source>
</evidence>
<evidence type="ECO:0000259" key="2">
    <source>
        <dbReference type="PROSITE" id="PS50003"/>
    </source>
</evidence>
<dbReference type="Proteomes" id="UP001378960">
    <property type="component" value="Unassembled WGS sequence"/>
</dbReference>
<feature type="compositionally biased region" description="Acidic residues" evidence="1">
    <location>
        <begin position="399"/>
        <end position="450"/>
    </location>
</feature>
<organism evidence="3 4">
    <name type="scientific">Pichia kluyveri</name>
    <name type="common">Yeast</name>
    <dbReference type="NCBI Taxonomy" id="36015"/>
    <lineage>
        <taxon>Eukaryota</taxon>
        <taxon>Fungi</taxon>
        <taxon>Dikarya</taxon>
        <taxon>Ascomycota</taxon>
        <taxon>Saccharomycotina</taxon>
        <taxon>Pichiomycetes</taxon>
        <taxon>Pichiales</taxon>
        <taxon>Pichiaceae</taxon>
        <taxon>Pichia</taxon>
    </lineage>
</organism>
<dbReference type="PANTHER" id="PTHR37283">
    <property type="entry name" value="PH DOMAIN-CONTAINING PROTEIN YHR131C"/>
    <property type="match status" value="1"/>
</dbReference>
<evidence type="ECO:0000313" key="3">
    <source>
        <dbReference type="EMBL" id="GMM45985.1"/>
    </source>
</evidence>
<sequence>MDSQGDDSTMEYLNIVEPFPMEPPSYTSTLPRIDRPSYDSLESLNESLPRYSPTVYKIGVFYRKMEWISPYEMAQQRQWTPYIVELNNTQLNFYEIDNNLIKGSSNVTNGIINHNNNHDKILDKFNVSSSFSNSNSHSLLHPYHHHHLYLKKLQGIKCPSAINQLDKFEKYKVSYNEDNYRSIMTTKTDLKALYFLKSIKSLESTKIFRSYSLQYGKVGLAIDYKKRDYVFRCRFETEQFLIDFKNAEGMIEWYNAINLGIDNSLDLSRREMPNYRTVPRRRRRRYQNHSVTKNIVFGLGLTSSQMLNDSYRHKEKDKDRRGSSSSSRRGSVSNGHKKLFHVPSLETLFKSKKDKKDSSGIKFNSFRRRSSTVSNQGNYLRKEIKINRMDDTSNSTNLLEDEGRDEGEDRDGDDEVDDEDIEGDDMDMEEEMEEEEEEDELVDEDEDEFNIDGGRNEGDEEDTDIESEENIPIGNLNLNEQLRTYTEYISKVNNKNNTNKHTYAAQRKILRDSIRCMIPLTENERWVNKLVLLDYQKNYKPQSREMIDRHFQCFEVMSHVSGVGQNYEHRFKRPLQEWIVTPSGLIAYMNTNAGR</sequence>
<accession>A0AAV5R3G3</accession>
<dbReference type="InterPro" id="IPR011993">
    <property type="entry name" value="PH-like_dom_sf"/>
</dbReference>
<comment type="caution">
    <text evidence="3">The sequence shown here is derived from an EMBL/GenBank/DDBJ whole genome shotgun (WGS) entry which is preliminary data.</text>
</comment>
<feature type="domain" description="PH" evidence="2">
    <location>
        <begin position="54"/>
        <end position="262"/>
    </location>
</feature>
<feature type="region of interest" description="Disordered" evidence="1">
    <location>
        <begin position="311"/>
        <end position="337"/>
    </location>
</feature>
<dbReference type="PANTHER" id="PTHR37283:SF1">
    <property type="entry name" value="PH DOMAIN-CONTAINING PROTEIN YHR131C"/>
    <property type="match status" value="1"/>
</dbReference>
<name>A0AAV5R3G3_PICKL</name>
<dbReference type="InterPro" id="IPR001849">
    <property type="entry name" value="PH_domain"/>
</dbReference>
<dbReference type="AlphaFoldDB" id="A0AAV5R3G3"/>
<proteinExistence type="predicted"/>
<protein>
    <recommendedName>
        <fullName evidence="2">PH domain-containing protein</fullName>
    </recommendedName>
</protein>
<dbReference type="EMBL" id="BTGB01000003">
    <property type="protein sequence ID" value="GMM45985.1"/>
    <property type="molecule type" value="Genomic_DNA"/>
</dbReference>
<evidence type="ECO:0000256" key="1">
    <source>
        <dbReference type="SAM" id="MobiDB-lite"/>
    </source>
</evidence>
<gene>
    <name evidence="3" type="ORF">DAPK24_025600</name>
</gene>
<dbReference type="SUPFAM" id="SSF50729">
    <property type="entry name" value="PH domain-like"/>
    <property type="match status" value="1"/>
</dbReference>
<dbReference type="Gene3D" id="2.30.29.30">
    <property type="entry name" value="Pleckstrin-homology domain (PH domain)/Phosphotyrosine-binding domain (PTB)"/>
    <property type="match status" value="1"/>
</dbReference>
<feature type="region of interest" description="Disordered" evidence="1">
    <location>
        <begin position="384"/>
        <end position="466"/>
    </location>
</feature>
<keyword evidence="4" id="KW-1185">Reference proteome</keyword>
<reference evidence="3 4" key="1">
    <citation type="journal article" date="2023" name="Elife">
        <title>Identification of key yeast species and microbe-microbe interactions impacting larval growth of Drosophila in the wild.</title>
        <authorList>
            <person name="Mure A."/>
            <person name="Sugiura Y."/>
            <person name="Maeda R."/>
            <person name="Honda K."/>
            <person name="Sakurai N."/>
            <person name="Takahashi Y."/>
            <person name="Watada M."/>
            <person name="Katoh T."/>
            <person name="Gotoh A."/>
            <person name="Gotoh Y."/>
            <person name="Taniguchi I."/>
            <person name="Nakamura K."/>
            <person name="Hayashi T."/>
            <person name="Katayama T."/>
            <person name="Uemura T."/>
            <person name="Hattori Y."/>
        </authorList>
    </citation>
    <scope>NUCLEOTIDE SEQUENCE [LARGE SCALE GENOMIC DNA]</scope>
    <source>
        <strain evidence="3 4">PK-24</strain>
    </source>
</reference>
<feature type="compositionally biased region" description="Basic and acidic residues" evidence="1">
    <location>
        <begin position="311"/>
        <end position="322"/>
    </location>
</feature>